<dbReference type="SUPFAM" id="SSF51730">
    <property type="entry name" value="FAD-linked oxidoreductase"/>
    <property type="match status" value="1"/>
</dbReference>
<evidence type="ECO:0000313" key="10">
    <source>
        <dbReference type="Proteomes" id="UP000887565"/>
    </source>
</evidence>
<evidence type="ECO:0000259" key="9">
    <source>
        <dbReference type="Pfam" id="PF01619"/>
    </source>
</evidence>
<comment type="cofactor">
    <cofactor evidence="1 8">
        <name>FAD</name>
        <dbReference type="ChEBI" id="CHEBI:57692"/>
    </cofactor>
</comment>
<proteinExistence type="inferred from homology"/>
<dbReference type="InterPro" id="IPR029041">
    <property type="entry name" value="FAD-linked_oxidoreductase-like"/>
</dbReference>
<dbReference type="GO" id="GO:0004657">
    <property type="term" value="F:proline dehydrogenase activity"/>
    <property type="evidence" value="ECO:0007669"/>
    <property type="project" value="UniProtKB-EC"/>
</dbReference>
<name>A0A915JM32_ROMCU</name>
<protein>
    <recommendedName>
        <fullName evidence="8">Proline dehydrogenase</fullName>
        <ecNumber evidence="8">1.5.5.2</ecNumber>
    </recommendedName>
</protein>
<dbReference type="PANTHER" id="PTHR13914">
    <property type="entry name" value="PROLINE OXIDASE"/>
    <property type="match status" value="1"/>
</dbReference>
<reference evidence="11" key="1">
    <citation type="submission" date="2022-11" db="UniProtKB">
        <authorList>
            <consortium name="WormBaseParasite"/>
        </authorList>
    </citation>
    <scope>IDENTIFICATION</scope>
</reference>
<dbReference type="InterPro" id="IPR015659">
    <property type="entry name" value="Proline_oxidase"/>
</dbReference>
<feature type="domain" description="Proline dehydrogenase" evidence="9">
    <location>
        <begin position="3"/>
        <end position="63"/>
    </location>
</feature>
<evidence type="ECO:0000256" key="1">
    <source>
        <dbReference type="ARBA" id="ARBA00001974"/>
    </source>
</evidence>
<evidence type="ECO:0000313" key="11">
    <source>
        <dbReference type="WBParaSite" id="nRc.2.0.1.t27147-RA"/>
    </source>
</evidence>
<keyword evidence="4 8" id="KW-0274">FAD</keyword>
<keyword evidence="5 8" id="KW-0560">Oxidoreductase</keyword>
<dbReference type="Pfam" id="PF01619">
    <property type="entry name" value="Pro_dh"/>
    <property type="match status" value="1"/>
</dbReference>
<evidence type="ECO:0000256" key="2">
    <source>
        <dbReference type="ARBA" id="ARBA00005869"/>
    </source>
</evidence>
<dbReference type="GO" id="GO:0005739">
    <property type="term" value="C:mitochondrion"/>
    <property type="evidence" value="ECO:0007669"/>
    <property type="project" value="TreeGrafter"/>
</dbReference>
<keyword evidence="3 8" id="KW-0285">Flavoprotein</keyword>
<comment type="catalytic activity">
    <reaction evidence="8">
        <text>L-proline + a quinone = (S)-1-pyrroline-5-carboxylate + a quinol + H(+)</text>
        <dbReference type="Rhea" id="RHEA:23784"/>
        <dbReference type="ChEBI" id="CHEBI:15378"/>
        <dbReference type="ChEBI" id="CHEBI:17388"/>
        <dbReference type="ChEBI" id="CHEBI:24646"/>
        <dbReference type="ChEBI" id="CHEBI:60039"/>
        <dbReference type="ChEBI" id="CHEBI:132124"/>
        <dbReference type="EC" id="1.5.5.2"/>
    </reaction>
</comment>
<keyword evidence="6 8" id="KW-0642">Proline metabolism</keyword>
<evidence type="ECO:0000256" key="5">
    <source>
        <dbReference type="ARBA" id="ARBA00023002"/>
    </source>
</evidence>
<dbReference type="Proteomes" id="UP000887565">
    <property type="component" value="Unplaced"/>
</dbReference>
<dbReference type="InterPro" id="IPR002872">
    <property type="entry name" value="Proline_DH_dom"/>
</dbReference>
<dbReference type="Gene3D" id="3.20.20.220">
    <property type="match status" value="1"/>
</dbReference>
<dbReference type="GO" id="GO:0010133">
    <property type="term" value="P:L-proline catabolic process to L-glutamate"/>
    <property type="evidence" value="ECO:0007669"/>
    <property type="project" value="TreeGrafter"/>
</dbReference>
<evidence type="ECO:0000256" key="7">
    <source>
        <dbReference type="ARBA" id="ARBA00048242"/>
    </source>
</evidence>
<comment type="catalytic activity">
    <reaction evidence="7">
        <text>trans-4-hydroxy-L-proline + a quinone = (3R,5S)-1-pyrroline-3-hydroxy-5-carboxylate + a quinol + H(+)</text>
        <dbReference type="Rhea" id="RHEA:52512"/>
        <dbReference type="ChEBI" id="CHEBI:15378"/>
        <dbReference type="ChEBI" id="CHEBI:24646"/>
        <dbReference type="ChEBI" id="CHEBI:58375"/>
        <dbReference type="ChEBI" id="CHEBI:62612"/>
        <dbReference type="ChEBI" id="CHEBI:132124"/>
        <dbReference type="EC" id="1.5.5.3"/>
    </reaction>
</comment>
<comment type="similarity">
    <text evidence="2 8">Belongs to the proline oxidase family.</text>
</comment>
<dbReference type="EC" id="1.5.5.2" evidence="8"/>
<sequence>MITEKQLANSKQVEDPTFSNHELTSLNYDRNVDKILKFIQKRPDLIHLFVASHNQDSVRNAITK</sequence>
<accession>A0A915JM32</accession>
<dbReference type="GO" id="GO:0071949">
    <property type="term" value="F:FAD binding"/>
    <property type="evidence" value="ECO:0007669"/>
    <property type="project" value="TreeGrafter"/>
</dbReference>
<evidence type="ECO:0000256" key="4">
    <source>
        <dbReference type="ARBA" id="ARBA00022827"/>
    </source>
</evidence>
<dbReference type="WBParaSite" id="nRc.2.0.1.t27147-RA">
    <property type="protein sequence ID" value="nRc.2.0.1.t27147-RA"/>
    <property type="gene ID" value="nRc.2.0.1.g27147"/>
</dbReference>
<evidence type="ECO:0000256" key="3">
    <source>
        <dbReference type="ARBA" id="ARBA00022630"/>
    </source>
</evidence>
<dbReference type="AlphaFoldDB" id="A0A915JM32"/>
<keyword evidence="10" id="KW-1185">Reference proteome</keyword>
<organism evidence="10 11">
    <name type="scientific">Romanomermis culicivorax</name>
    <name type="common">Nematode worm</name>
    <dbReference type="NCBI Taxonomy" id="13658"/>
    <lineage>
        <taxon>Eukaryota</taxon>
        <taxon>Metazoa</taxon>
        <taxon>Ecdysozoa</taxon>
        <taxon>Nematoda</taxon>
        <taxon>Enoplea</taxon>
        <taxon>Dorylaimia</taxon>
        <taxon>Mermithida</taxon>
        <taxon>Mermithoidea</taxon>
        <taxon>Mermithidae</taxon>
        <taxon>Romanomermis</taxon>
    </lineage>
</organism>
<evidence type="ECO:0000256" key="6">
    <source>
        <dbReference type="ARBA" id="ARBA00023062"/>
    </source>
</evidence>
<dbReference type="PANTHER" id="PTHR13914:SF29">
    <property type="entry name" value="HYDROXYPROLINE DEHYDROGENASE"/>
    <property type="match status" value="1"/>
</dbReference>
<comment type="function">
    <text evidence="8">Converts proline to delta-1-pyrroline-5-carboxylate.</text>
</comment>
<evidence type="ECO:0000256" key="8">
    <source>
        <dbReference type="RuleBase" id="RU364054"/>
    </source>
</evidence>